<organism evidence="6 7">
    <name type="scientific">Corynebacterium uterequi</name>
    <dbReference type="NCBI Taxonomy" id="1072256"/>
    <lineage>
        <taxon>Bacteria</taxon>
        <taxon>Bacillati</taxon>
        <taxon>Actinomycetota</taxon>
        <taxon>Actinomycetes</taxon>
        <taxon>Mycobacteriales</taxon>
        <taxon>Corynebacteriaceae</taxon>
        <taxon>Corynebacterium</taxon>
    </lineage>
</organism>
<dbReference type="PROSITE" id="PS50975">
    <property type="entry name" value="ATP_GRASP"/>
    <property type="match status" value="1"/>
</dbReference>
<dbReference type="OrthoDB" id="9803907at2"/>
<keyword evidence="1" id="KW-0479">Metal-binding</keyword>
<evidence type="ECO:0000256" key="1">
    <source>
        <dbReference type="ARBA" id="ARBA00022723"/>
    </source>
</evidence>
<proteinExistence type="predicted"/>
<evidence type="ECO:0000256" key="2">
    <source>
        <dbReference type="ARBA" id="ARBA00022741"/>
    </source>
</evidence>
<dbReference type="SUPFAM" id="SSF56059">
    <property type="entry name" value="Glutathione synthetase ATP-binding domain-like"/>
    <property type="match status" value="1"/>
</dbReference>
<accession>A0A0G3HEA2</accession>
<dbReference type="EC" id="6.3.2.-" evidence="6"/>
<dbReference type="GO" id="GO:0005737">
    <property type="term" value="C:cytoplasm"/>
    <property type="evidence" value="ECO:0007669"/>
    <property type="project" value="TreeGrafter"/>
</dbReference>
<evidence type="ECO:0000256" key="3">
    <source>
        <dbReference type="ARBA" id="ARBA00022840"/>
    </source>
</evidence>
<dbReference type="GO" id="GO:0046872">
    <property type="term" value="F:metal ion binding"/>
    <property type="evidence" value="ECO:0007669"/>
    <property type="project" value="UniProtKB-KW"/>
</dbReference>
<protein>
    <submittedName>
        <fullName evidence="6">Alpha-L-glutamate ligase, RimK family</fullName>
        <ecNumber evidence="6">6.3.2.-</ecNumber>
    </submittedName>
</protein>
<keyword evidence="6" id="KW-0436">Ligase</keyword>
<dbReference type="GO" id="GO:0009432">
    <property type="term" value="P:SOS response"/>
    <property type="evidence" value="ECO:0007669"/>
    <property type="project" value="TreeGrafter"/>
</dbReference>
<dbReference type="GO" id="GO:0018169">
    <property type="term" value="F:ribosomal S6-glutamic acid ligase activity"/>
    <property type="evidence" value="ECO:0007669"/>
    <property type="project" value="TreeGrafter"/>
</dbReference>
<dbReference type="PATRIC" id="fig|1072256.5.peg.1640"/>
<dbReference type="Proteomes" id="UP000035548">
    <property type="component" value="Chromosome"/>
</dbReference>
<dbReference type="KEGG" id="cut:CUTER_08305"/>
<dbReference type="Pfam" id="PF08443">
    <property type="entry name" value="RimK"/>
    <property type="match status" value="1"/>
</dbReference>
<keyword evidence="7" id="KW-1185">Reference proteome</keyword>
<dbReference type="InterPro" id="IPR013651">
    <property type="entry name" value="ATP-grasp_RimK-type"/>
</dbReference>
<keyword evidence="3 4" id="KW-0067">ATP-binding</keyword>
<dbReference type="EMBL" id="CP011546">
    <property type="protein sequence ID" value="AKK11646.1"/>
    <property type="molecule type" value="Genomic_DNA"/>
</dbReference>
<reference evidence="6 7" key="1">
    <citation type="journal article" date="2015" name="Genome Announc.">
        <title>Virulence Factor Genes Detected in the Complete Genome Sequence of Corynebacterium uterequi DSM 45634, Isolated from the Uterus of a Maiden Mare.</title>
        <authorList>
            <person name="Ruckert C."/>
            <person name="Kriete M."/>
            <person name="Jaenicke S."/>
            <person name="Winkler A."/>
            <person name="Tauch A."/>
        </authorList>
    </citation>
    <scope>NUCLEOTIDE SEQUENCE [LARGE SCALE GENOMIC DNA]</scope>
    <source>
        <strain evidence="6 7">DSM 45634</strain>
    </source>
</reference>
<dbReference type="PANTHER" id="PTHR21621">
    <property type="entry name" value="RIBOSOMAL PROTEIN S6 MODIFICATION PROTEIN"/>
    <property type="match status" value="1"/>
</dbReference>
<evidence type="ECO:0000256" key="4">
    <source>
        <dbReference type="PROSITE-ProRule" id="PRU00409"/>
    </source>
</evidence>
<reference evidence="7" key="2">
    <citation type="submission" date="2015-05" db="EMBL/GenBank/DDBJ databases">
        <title>Complete genome sequence of Corynebacterium uterequi DSM 45634, isolated from the uterus of a maiden mare.</title>
        <authorList>
            <person name="Ruckert C."/>
            <person name="Albersmeier A."/>
            <person name="Winkler A."/>
            <person name="Tauch A."/>
        </authorList>
    </citation>
    <scope>NUCLEOTIDE SEQUENCE [LARGE SCALE GENOMIC DNA]</scope>
    <source>
        <strain evidence="7">DSM 45634</strain>
    </source>
</reference>
<dbReference type="InterPro" id="IPR004666">
    <property type="entry name" value="Rp_bS6_RimK/Lys_biosynth_LsyX"/>
</dbReference>
<evidence type="ECO:0000259" key="5">
    <source>
        <dbReference type="PROSITE" id="PS50975"/>
    </source>
</evidence>
<dbReference type="STRING" id="1072256.CUTER_08305"/>
<dbReference type="Gene3D" id="3.30.470.20">
    <property type="entry name" value="ATP-grasp fold, B domain"/>
    <property type="match status" value="1"/>
</dbReference>
<dbReference type="NCBIfam" id="TIGR00768">
    <property type="entry name" value="rimK_fam"/>
    <property type="match status" value="1"/>
</dbReference>
<gene>
    <name evidence="6" type="ORF">CUTER_08305</name>
</gene>
<feature type="domain" description="ATP-grasp" evidence="5">
    <location>
        <begin position="100"/>
        <end position="290"/>
    </location>
</feature>
<sequence length="295" mass="31587">MVAASRRVWIVRNAWLEWSTFDVQFHRLIEEAATVGIAASVTSSDWVAAHLDSLAQDELPDVALAYDKDVLVLSLLESRGVRVLNPVDAIRVCDDKAATYLALRALGIAQPRSVIVPLRFRPLDASEWGASHTLAAAEELGYPLVVKPTRSSWGKGILRVDSRDELLAALVAAEDRDVLIQAWHPGGSDDYRLFVVGRRVVAAMQRHAPVGQLAANVSAGGRAEAFTPTAEQARLAVAAARGLGLDVAGIDLLIDGDRAVVLEVNSNAQFVGLEEATGCNVAAEIVAQVVSIMGW</sequence>
<dbReference type="AlphaFoldDB" id="A0A0G3HEA2"/>
<dbReference type="InterPro" id="IPR013815">
    <property type="entry name" value="ATP_grasp_subdomain_1"/>
</dbReference>
<evidence type="ECO:0000313" key="7">
    <source>
        <dbReference type="Proteomes" id="UP000035548"/>
    </source>
</evidence>
<keyword evidence="2 4" id="KW-0547">Nucleotide-binding</keyword>
<dbReference type="InterPro" id="IPR011761">
    <property type="entry name" value="ATP-grasp"/>
</dbReference>
<name>A0A0G3HEA2_9CORY</name>
<dbReference type="GO" id="GO:0005524">
    <property type="term" value="F:ATP binding"/>
    <property type="evidence" value="ECO:0007669"/>
    <property type="project" value="UniProtKB-UniRule"/>
</dbReference>
<dbReference type="Gene3D" id="3.30.1490.20">
    <property type="entry name" value="ATP-grasp fold, A domain"/>
    <property type="match status" value="1"/>
</dbReference>
<evidence type="ECO:0000313" key="6">
    <source>
        <dbReference type="EMBL" id="AKK11646.1"/>
    </source>
</evidence>
<dbReference type="RefSeq" id="WP_052844089.1">
    <property type="nucleotide sequence ID" value="NZ_CP011546.1"/>
</dbReference>
<dbReference type="Gene3D" id="3.40.50.20">
    <property type="match status" value="1"/>
</dbReference>
<dbReference type="PANTHER" id="PTHR21621:SF0">
    <property type="entry name" value="BETA-CITRYLGLUTAMATE SYNTHASE B-RELATED"/>
    <property type="match status" value="1"/>
</dbReference>